<reference evidence="6 7" key="1">
    <citation type="submission" date="2019-12" db="EMBL/GenBank/DDBJ databases">
        <title>Paenibacillus sp. nov. sp. isolated from soil.</title>
        <authorList>
            <person name="Kim J."/>
            <person name="Jeong S.E."/>
            <person name="Jung H.S."/>
            <person name="Jeon C.O."/>
        </authorList>
    </citation>
    <scope>NUCLEOTIDE SEQUENCE [LARGE SCALE GENOMIC DNA]</scope>
    <source>
        <strain evidence="6 7">5J-6</strain>
    </source>
</reference>
<dbReference type="PROSITE" id="PS01124">
    <property type="entry name" value="HTH_ARAC_FAMILY_2"/>
    <property type="match status" value="1"/>
</dbReference>
<dbReference type="GO" id="GO:0003700">
    <property type="term" value="F:DNA-binding transcription factor activity"/>
    <property type="evidence" value="ECO:0007669"/>
    <property type="project" value="InterPro"/>
</dbReference>
<evidence type="ECO:0000259" key="5">
    <source>
        <dbReference type="PROSITE" id="PS01124"/>
    </source>
</evidence>
<dbReference type="Gene3D" id="1.10.10.60">
    <property type="entry name" value="Homeodomain-like"/>
    <property type="match status" value="2"/>
</dbReference>
<dbReference type="PANTHER" id="PTHR43280">
    <property type="entry name" value="ARAC-FAMILY TRANSCRIPTIONAL REGULATOR"/>
    <property type="match status" value="1"/>
</dbReference>
<name>A0A6L8V8G2_9BACL</name>
<dbReference type="GO" id="GO:0043565">
    <property type="term" value="F:sequence-specific DNA binding"/>
    <property type="evidence" value="ECO:0007669"/>
    <property type="project" value="InterPro"/>
</dbReference>
<dbReference type="PANTHER" id="PTHR43280:SF28">
    <property type="entry name" value="HTH-TYPE TRANSCRIPTIONAL ACTIVATOR RHAS"/>
    <property type="match status" value="1"/>
</dbReference>
<dbReference type="AlphaFoldDB" id="A0A6L8V8G2"/>
<evidence type="ECO:0000256" key="3">
    <source>
        <dbReference type="ARBA" id="ARBA00023163"/>
    </source>
</evidence>
<gene>
    <name evidence="6" type="ORF">GQF01_25860</name>
</gene>
<organism evidence="6 7">
    <name type="scientific">Paenibacillus silvestris</name>
    <dbReference type="NCBI Taxonomy" id="2606219"/>
    <lineage>
        <taxon>Bacteria</taxon>
        <taxon>Bacillati</taxon>
        <taxon>Bacillota</taxon>
        <taxon>Bacilli</taxon>
        <taxon>Bacillales</taxon>
        <taxon>Paenibacillaceae</taxon>
        <taxon>Paenibacillus</taxon>
    </lineage>
</organism>
<accession>A0A6L8V8G2</accession>
<comment type="caution">
    <text evidence="6">The sequence shown here is derived from an EMBL/GenBank/DDBJ whole genome shotgun (WGS) entry which is preliminary data.</text>
</comment>
<evidence type="ECO:0000256" key="2">
    <source>
        <dbReference type="ARBA" id="ARBA00023125"/>
    </source>
</evidence>
<feature type="domain" description="HTH araC/xylS-type" evidence="5">
    <location>
        <begin position="632"/>
        <end position="730"/>
    </location>
</feature>
<keyword evidence="4" id="KW-0812">Transmembrane</keyword>
<keyword evidence="1" id="KW-0805">Transcription regulation</keyword>
<proteinExistence type="predicted"/>
<keyword evidence="2" id="KW-0238">DNA-binding</keyword>
<dbReference type="Proteomes" id="UP000481087">
    <property type="component" value="Unassembled WGS sequence"/>
</dbReference>
<dbReference type="InterPro" id="IPR020449">
    <property type="entry name" value="Tscrpt_reg_AraC-type_HTH"/>
</dbReference>
<dbReference type="InterPro" id="IPR018060">
    <property type="entry name" value="HTH_AraC"/>
</dbReference>
<dbReference type="PRINTS" id="PR00032">
    <property type="entry name" value="HTHARAC"/>
</dbReference>
<keyword evidence="3" id="KW-0804">Transcription</keyword>
<dbReference type="RefSeq" id="WP_161409783.1">
    <property type="nucleotide sequence ID" value="NZ_WTUZ01000022.1"/>
</dbReference>
<evidence type="ECO:0000256" key="1">
    <source>
        <dbReference type="ARBA" id="ARBA00023015"/>
    </source>
</evidence>
<keyword evidence="4" id="KW-1133">Transmembrane helix</keyword>
<evidence type="ECO:0000313" key="6">
    <source>
        <dbReference type="EMBL" id="MZQ85550.1"/>
    </source>
</evidence>
<feature type="transmembrane region" description="Helical" evidence="4">
    <location>
        <begin position="21"/>
        <end position="40"/>
    </location>
</feature>
<evidence type="ECO:0000313" key="7">
    <source>
        <dbReference type="Proteomes" id="UP000481087"/>
    </source>
</evidence>
<feature type="transmembrane region" description="Helical" evidence="4">
    <location>
        <begin position="290"/>
        <end position="314"/>
    </location>
</feature>
<keyword evidence="7" id="KW-1185">Reference proteome</keyword>
<dbReference type="EMBL" id="WTUZ01000022">
    <property type="protein sequence ID" value="MZQ85550.1"/>
    <property type="molecule type" value="Genomic_DNA"/>
</dbReference>
<sequence length="735" mass="84521">MKTLQPMIFIRNKSNSLFMRLISGFLCIILLLASLILYAISVSKQNVRQEIVKYNTLMLENTKDSYEKHLDLIKKQMYLFFYSDEVQRLRSAPSYAHFPNVIREISNFTTNPYLFIDNIVFYSKQGELIVEKGTSTNAEAMFQVFYTSEEYPLAFWRQQFTESFTSRMLPSAAMTNHIFRDRPQPLGEMIPLLIKNSDDYYMIVFLDAAKMYKAFHQSLYNDLIIYNNDGQTLYKSTEQEPAISLGELQQSGSADLIRDQKYHFLMKGEGTGFTYLYRVPVERIANQSRLSITVVVMIAAAIMLSVIFSFLFAAKINNPLKKVIESLRQMNGQAPFHSNIKEFNIISHEIHGSQMVRKQLSFMNHLKAIRGHEPDALKLDFSGKPFIFILFQVQPTNRQVITKASIQQWIYYMKTYIDNTLQAGYLDSMTFQIEGDQILSLVFSDNKAQLTELLSELKQVFDHDKEFGIVTIAVTSVYTESTQLTTAYKEAEALIEERLLVNETQLILERRALPVSIGLSPDQEKELETQLREGNTQQLVALMERLFARWRSKELTAAILYRFAESLADKIRNAIASHPVDTDRLAFLYGKAGECIQSSSTVAELEQLLLEWVTLASEAVREKKEEKYPITSFVMDYIQEHLSEEIYLDVLADKLKMSSGYLSSYFKAKTGKNIVDYINETRIAKASDLLADSRIKIHDAAKAVGYQNITSFNRMFKKYTGVTPSEYRKRTDSSA</sequence>
<dbReference type="SMART" id="SM00342">
    <property type="entry name" value="HTH_ARAC"/>
    <property type="match status" value="1"/>
</dbReference>
<dbReference type="SUPFAM" id="SSF46689">
    <property type="entry name" value="Homeodomain-like"/>
    <property type="match status" value="2"/>
</dbReference>
<evidence type="ECO:0000256" key="4">
    <source>
        <dbReference type="SAM" id="Phobius"/>
    </source>
</evidence>
<dbReference type="Pfam" id="PF12833">
    <property type="entry name" value="HTH_18"/>
    <property type="match status" value="1"/>
</dbReference>
<protein>
    <submittedName>
        <fullName evidence="6">Helix-turn-helix domain-containing protein</fullName>
    </submittedName>
</protein>
<dbReference type="InterPro" id="IPR009057">
    <property type="entry name" value="Homeodomain-like_sf"/>
</dbReference>
<keyword evidence="4" id="KW-0472">Membrane</keyword>